<gene>
    <name evidence="3" type="ORF">EXM65_02030</name>
</gene>
<reference evidence="3 4" key="1">
    <citation type="submission" date="2019-02" db="EMBL/GenBank/DDBJ databases">
        <title>Genome sequencing of Clostridium botulinum clinical isolates.</title>
        <authorList>
            <person name="Brunt J."/>
            <person name="Van Vliet A.H.M."/>
            <person name="Stringer S.C."/>
            <person name="Grant K.A."/>
            <person name="Carter A.C."/>
            <person name="Peck M.W."/>
        </authorList>
    </citation>
    <scope>NUCLEOTIDE SEQUENCE [LARGE SCALE GENOMIC DNA]</scope>
    <source>
        <strain evidence="3 4">H113700579</strain>
    </source>
</reference>
<dbReference type="AlphaFoldDB" id="A0A6M0SM08"/>
<evidence type="ECO:0000313" key="4">
    <source>
        <dbReference type="Proteomes" id="UP000472355"/>
    </source>
</evidence>
<feature type="signal peptide" evidence="2">
    <location>
        <begin position="1"/>
        <end position="23"/>
    </location>
</feature>
<dbReference type="Proteomes" id="UP000472355">
    <property type="component" value="Unassembled WGS sequence"/>
</dbReference>
<sequence>MFSKKLIAVLVAVGVVASTSALFNEFNIKTAFAESVKPNVVYTKEDTLSASQDDGTGTVSRSDEEAYKQKSLDMLKNYFNISVEENENFKFSASILNEKTLEAIKPKQLKAMKDLYDNQEISKEVYDKEIANIEENINGLKERVTKLKHGLVQAGWVDENKCYMFDFNENTKEVDFALIVDFVLTSENFSKESDIPLKISEEQLKNTAENFIKQNKLGDIEKPKCILVKGKHLFYEDENDSTKKVDVGINLFTGKVSGFSVKAYADLEYNKAINEK</sequence>
<organism evidence="3 4">
    <name type="scientific">Clostridium botulinum</name>
    <dbReference type="NCBI Taxonomy" id="1491"/>
    <lineage>
        <taxon>Bacteria</taxon>
        <taxon>Bacillati</taxon>
        <taxon>Bacillota</taxon>
        <taxon>Clostridia</taxon>
        <taxon>Eubacteriales</taxon>
        <taxon>Clostridiaceae</taxon>
        <taxon>Clostridium</taxon>
    </lineage>
</organism>
<protein>
    <submittedName>
        <fullName evidence="3">Uncharacterized protein</fullName>
    </submittedName>
</protein>
<feature type="chain" id="PRO_5039063578" evidence="2">
    <location>
        <begin position="24"/>
        <end position="276"/>
    </location>
</feature>
<evidence type="ECO:0000256" key="2">
    <source>
        <dbReference type="SAM" id="SignalP"/>
    </source>
</evidence>
<dbReference type="EMBL" id="SGKU01000003">
    <property type="protein sequence ID" value="NFA41386.1"/>
    <property type="molecule type" value="Genomic_DNA"/>
</dbReference>
<keyword evidence="1" id="KW-0175">Coiled coil</keyword>
<accession>A0A6M0SM08</accession>
<comment type="caution">
    <text evidence="3">The sequence shown here is derived from an EMBL/GenBank/DDBJ whole genome shotgun (WGS) entry which is preliminary data.</text>
</comment>
<feature type="coiled-coil region" evidence="1">
    <location>
        <begin position="116"/>
        <end position="150"/>
    </location>
</feature>
<evidence type="ECO:0000313" key="3">
    <source>
        <dbReference type="EMBL" id="NFA41386.1"/>
    </source>
</evidence>
<name>A0A6M0SM08_CLOBO</name>
<evidence type="ECO:0000256" key="1">
    <source>
        <dbReference type="SAM" id="Coils"/>
    </source>
</evidence>
<keyword evidence="2" id="KW-0732">Signal</keyword>
<proteinExistence type="predicted"/>